<sequence>MSGFEALLSETAEAVEVALDSVLSPKPRPGEIARPERLVAAMRHAMLGGGKRLRPALVAASARLFDVTGEEPLMAGLAVECIHGYSLIHDDLPAMDDDDLRRGRPTTHRAFDEATAILAGDALQALAFDLLAQERTHPDPAVRIALVAILARASGLGGMVGGQMLDLAAEGRFGPGGGADEAGVRLIQSMKTGALIAASVAMGGVLGGASATAQEALLRFGESLGFAFQLADDLLDVAGDAASVGKATGKDAAAGKATLVGLMGIDAARARLASLVDEADAALAAFGSEADALREAARFVVLRDR</sequence>
<dbReference type="GO" id="GO:0016114">
    <property type="term" value="P:terpenoid biosynthetic process"/>
    <property type="evidence" value="ECO:0007669"/>
    <property type="project" value="UniProtKB-ARBA"/>
</dbReference>
<organism evidence="9 10">
    <name type="scientific">Hansschlegelia quercus</name>
    <dbReference type="NCBI Taxonomy" id="2528245"/>
    <lineage>
        <taxon>Bacteria</taxon>
        <taxon>Pseudomonadati</taxon>
        <taxon>Pseudomonadota</taxon>
        <taxon>Alphaproteobacteria</taxon>
        <taxon>Hyphomicrobiales</taxon>
        <taxon>Methylopilaceae</taxon>
        <taxon>Hansschlegelia</taxon>
    </lineage>
</organism>
<dbReference type="EMBL" id="SIUB01000008">
    <property type="protein sequence ID" value="TBN48277.1"/>
    <property type="molecule type" value="Genomic_DNA"/>
</dbReference>
<dbReference type="GO" id="GO:0005737">
    <property type="term" value="C:cytoplasm"/>
    <property type="evidence" value="ECO:0007669"/>
    <property type="project" value="UniProtKB-ARBA"/>
</dbReference>
<evidence type="ECO:0000256" key="8">
    <source>
        <dbReference type="RuleBase" id="RU004466"/>
    </source>
</evidence>
<evidence type="ECO:0000313" key="10">
    <source>
        <dbReference type="Proteomes" id="UP000291613"/>
    </source>
</evidence>
<comment type="caution">
    <text evidence="9">The sequence shown here is derived from an EMBL/GenBank/DDBJ whole genome shotgun (WGS) entry which is preliminary data.</text>
</comment>
<keyword evidence="4" id="KW-0479">Metal-binding</keyword>
<evidence type="ECO:0000256" key="3">
    <source>
        <dbReference type="ARBA" id="ARBA00022679"/>
    </source>
</evidence>
<evidence type="ECO:0000256" key="7">
    <source>
        <dbReference type="ARBA" id="ARBA00069024"/>
    </source>
</evidence>
<dbReference type="InterPro" id="IPR008949">
    <property type="entry name" value="Isoprenoid_synthase_dom_sf"/>
</dbReference>
<dbReference type="InterPro" id="IPR053378">
    <property type="entry name" value="Prenyl_diphosphate_synthase"/>
</dbReference>
<accession>A0A4Q9GB77</accession>
<dbReference type="PROSITE" id="PS00444">
    <property type="entry name" value="POLYPRENYL_SYNTHASE_2"/>
    <property type="match status" value="1"/>
</dbReference>
<dbReference type="SUPFAM" id="SSF48576">
    <property type="entry name" value="Terpenoid synthases"/>
    <property type="match status" value="1"/>
</dbReference>
<comment type="cofactor">
    <cofactor evidence="1">
        <name>Mg(2+)</name>
        <dbReference type="ChEBI" id="CHEBI:18420"/>
    </cofactor>
</comment>
<dbReference type="FunFam" id="1.10.600.10:FF:000001">
    <property type="entry name" value="Geranylgeranyl diphosphate synthase"/>
    <property type="match status" value="1"/>
</dbReference>
<evidence type="ECO:0000256" key="4">
    <source>
        <dbReference type="ARBA" id="ARBA00022723"/>
    </source>
</evidence>
<evidence type="ECO:0000256" key="5">
    <source>
        <dbReference type="ARBA" id="ARBA00022842"/>
    </source>
</evidence>
<dbReference type="SFLD" id="SFLDG01017">
    <property type="entry name" value="Polyprenyl_Transferase_Like"/>
    <property type="match status" value="1"/>
</dbReference>
<dbReference type="RefSeq" id="WP_131004281.1">
    <property type="nucleotide sequence ID" value="NZ_JBHSZR010000011.1"/>
</dbReference>
<dbReference type="PANTHER" id="PTHR43281">
    <property type="entry name" value="FARNESYL DIPHOSPHATE SYNTHASE"/>
    <property type="match status" value="1"/>
</dbReference>
<evidence type="ECO:0000256" key="6">
    <source>
        <dbReference type="ARBA" id="ARBA00023229"/>
    </source>
</evidence>
<dbReference type="NCBIfam" id="NF045485">
    <property type="entry name" value="FPPsyn"/>
    <property type="match status" value="1"/>
</dbReference>
<proteinExistence type="inferred from homology"/>
<comment type="similarity">
    <text evidence="2 8">Belongs to the FPP/GGPP synthase family.</text>
</comment>
<dbReference type="Gene3D" id="1.10.600.10">
    <property type="entry name" value="Farnesyl Diphosphate Synthase"/>
    <property type="match status" value="1"/>
</dbReference>
<dbReference type="GO" id="GO:0046872">
    <property type="term" value="F:metal ion binding"/>
    <property type="evidence" value="ECO:0007669"/>
    <property type="project" value="UniProtKB-KW"/>
</dbReference>
<dbReference type="SFLD" id="SFLDS00005">
    <property type="entry name" value="Isoprenoid_Synthase_Type_I"/>
    <property type="match status" value="1"/>
</dbReference>
<keyword evidence="3 8" id="KW-0808">Transferase</keyword>
<gene>
    <name evidence="9" type="ORF">EYR15_14475</name>
</gene>
<evidence type="ECO:0000256" key="1">
    <source>
        <dbReference type="ARBA" id="ARBA00001946"/>
    </source>
</evidence>
<keyword evidence="10" id="KW-1185">Reference proteome</keyword>
<evidence type="ECO:0000256" key="2">
    <source>
        <dbReference type="ARBA" id="ARBA00006706"/>
    </source>
</evidence>
<dbReference type="Proteomes" id="UP000291613">
    <property type="component" value="Unassembled WGS sequence"/>
</dbReference>
<dbReference type="InterPro" id="IPR033749">
    <property type="entry name" value="Polyprenyl_synt_CS"/>
</dbReference>
<dbReference type="PANTHER" id="PTHR43281:SF1">
    <property type="entry name" value="FARNESYL DIPHOSPHATE SYNTHASE"/>
    <property type="match status" value="1"/>
</dbReference>
<dbReference type="PROSITE" id="PS00723">
    <property type="entry name" value="POLYPRENYL_SYNTHASE_1"/>
    <property type="match status" value="1"/>
</dbReference>
<protein>
    <recommendedName>
        <fullName evidence="7">Probable farnesyl diphosphate synthase</fullName>
    </recommendedName>
</protein>
<evidence type="ECO:0000313" key="9">
    <source>
        <dbReference type="EMBL" id="TBN48277.1"/>
    </source>
</evidence>
<reference evidence="9 10" key="1">
    <citation type="submission" date="2019-02" db="EMBL/GenBank/DDBJ databases">
        <title>Hansschlegelia quercus sp. nov., a novel methylotrophic bacterium from buds of oak (Quercus robur L.).</title>
        <authorList>
            <person name="Agafonova N.V."/>
            <person name="Kaparullina E.N."/>
            <person name="Grouzdev D.S."/>
            <person name="Doronina N.V."/>
        </authorList>
    </citation>
    <scope>NUCLEOTIDE SEQUENCE [LARGE SCALE GENOMIC DNA]</scope>
    <source>
        <strain evidence="9 10">Dub</strain>
    </source>
</reference>
<dbReference type="OrthoDB" id="9805316at2"/>
<keyword evidence="5" id="KW-0460">Magnesium</keyword>
<keyword evidence="6" id="KW-0414">Isoprene biosynthesis</keyword>
<dbReference type="AlphaFoldDB" id="A0A4Q9GB77"/>
<dbReference type="CDD" id="cd00685">
    <property type="entry name" value="Trans_IPPS_HT"/>
    <property type="match status" value="1"/>
</dbReference>
<dbReference type="GO" id="GO:0004659">
    <property type="term" value="F:prenyltransferase activity"/>
    <property type="evidence" value="ECO:0007669"/>
    <property type="project" value="InterPro"/>
</dbReference>
<dbReference type="Pfam" id="PF00348">
    <property type="entry name" value="polyprenyl_synt"/>
    <property type="match status" value="1"/>
</dbReference>
<name>A0A4Q9GB77_9HYPH</name>
<dbReference type="InterPro" id="IPR000092">
    <property type="entry name" value="Polyprenyl_synt"/>
</dbReference>